<sequence>MNRQESIKQKYQARLETDVRRALNNAGVAMDVLWWIIEDFSDDFEEQTESFFILFKELLRRGHLKLQRDDKIIEHTPEEWEQIFRAVWSPAAEWWPQGPQYKETYLGEIDMSIWFVLGDCPAYAVWVDPEDGTEYWA</sequence>
<dbReference type="Gene3D" id="1.10.3510.10">
    <property type="entry name" value="NMB0513-like"/>
    <property type="match status" value="1"/>
</dbReference>
<dbReference type="KEGG" id="nwe:SAMEA3174300_0701"/>
<reference evidence="1 2" key="1">
    <citation type="submission" date="2018-12" db="EMBL/GenBank/DDBJ databases">
        <authorList>
            <consortium name="Pathogen Informatics"/>
        </authorList>
    </citation>
    <scope>NUCLEOTIDE SEQUENCE [LARGE SCALE GENOMIC DNA]</scope>
    <source>
        <strain evidence="1 2">NCTC12742</strain>
    </source>
</reference>
<dbReference type="Pfam" id="PF04591">
    <property type="entry name" value="DUF596"/>
    <property type="match status" value="1"/>
</dbReference>
<evidence type="ECO:0000313" key="2">
    <source>
        <dbReference type="Proteomes" id="UP000272771"/>
    </source>
</evidence>
<dbReference type="InterPro" id="IPR023138">
    <property type="entry name" value="NMB0513-like_sf"/>
</dbReference>
<dbReference type="Proteomes" id="UP000272771">
    <property type="component" value="Chromosome"/>
</dbReference>
<protein>
    <submittedName>
        <fullName evidence="1">Uncharacterized protein conserved in bacteria</fullName>
    </submittedName>
</protein>
<keyword evidence="2" id="KW-1185">Reference proteome</keyword>
<organism evidence="1 2">
    <name type="scientific">Neisseria weaveri</name>
    <dbReference type="NCBI Taxonomy" id="28091"/>
    <lineage>
        <taxon>Bacteria</taxon>
        <taxon>Pseudomonadati</taxon>
        <taxon>Pseudomonadota</taxon>
        <taxon>Betaproteobacteria</taxon>
        <taxon>Neisseriales</taxon>
        <taxon>Neisseriaceae</taxon>
        <taxon>Neisseria</taxon>
    </lineage>
</organism>
<evidence type="ECO:0000313" key="1">
    <source>
        <dbReference type="EMBL" id="VEJ49133.1"/>
    </source>
</evidence>
<dbReference type="EMBL" id="LR134533">
    <property type="protein sequence ID" value="VEJ49133.1"/>
    <property type="molecule type" value="Genomic_DNA"/>
</dbReference>
<dbReference type="STRING" id="28091.SAMEA3174300_00701"/>
<name>A0A448VH89_9NEIS</name>
<dbReference type="InterPro" id="IPR007670">
    <property type="entry name" value="DUF596"/>
</dbReference>
<dbReference type="RefSeq" id="WP_004284735.1">
    <property type="nucleotide sequence ID" value="NZ_CAUJRG010000003.1"/>
</dbReference>
<dbReference type="AlphaFoldDB" id="A0A448VH89"/>
<proteinExistence type="predicted"/>
<dbReference type="SUPFAM" id="SSF160472">
    <property type="entry name" value="NMB0513-like"/>
    <property type="match status" value="1"/>
</dbReference>
<dbReference type="OrthoDB" id="8602419at2"/>
<accession>A0A448VH89</accession>
<gene>
    <name evidence="1" type="ORF">NCTC12742_00045</name>
</gene>